<dbReference type="Proteomes" id="UP000254978">
    <property type="component" value="Unassembled WGS sequence"/>
</dbReference>
<name>A0A378T8X6_9MYCO</name>
<evidence type="ECO:0000256" key="1">
    <source>
        <dbReference type="SAM" id="MobiDB-lite"/>
    </source>
</evidence>
<keyword evidence="2" id="KW-0472">Membrane</keyword>
<dbReference type="InterPro" id="IPR036779">
    <property type="entry name" value="LysM_dom_sf"/>
</dbReference>
<dbReference type="Pfam" id="PF01476">
    <property type="entry name" value="LysM"/>
    <property type="match status" value="1"/>
</dbReference>
<evidence type="ECO:0000313" key="5">
    <source>
        <dbReference type="Proteomes" id="UP000254978"/>
    </source>
</evidence>
<feature type="transmembrane region" description="Helical" evidence="2">
    <location>
        <begin position="65"/>
        <end position="87"/>
    </location>
</feature>
<dbReference type="InterPro" id="IPR018392">
    <property type="entry name" value="LysM"/>
</dbReference>
<feature type="domain" description="LysM" evidence="3">
    <location>
        <begin position="110"/>
        <end position="157"/>
    </location>
</feature>
<sequence>MTITSTLPPRLPQPAPVGDPTTLRYRPAGEQARRRPAEIRPSGAALRQRGTGVRVSRAPHRRARAITPVTTVGLALLAAMITVWLGAVAEFGQAIQGGSAPAPAKLAVVQVQSGETLQTVAARIAPEAPIGETVQQIRELNRLEGAAVNAGQTLIAPVG</sequence>
<keyword evidence="2" id="KW-0812">Transmembrane</keyword>
<keyword evidence="2" id="KW-1133">Transmembrane helix</keyword>
<accession>A0A378T8X6</accession>
<proteinExistence type="predicted"/>
<dbReference type="OrthoDB" id="4751411at2"/>
<gene>
    <name evidence="4" type="ORF">NCTC10821_00577</name>
</gene>
<dbReference type="RefSeq" id="WP_115277443.1">
    <property type="nucleotide sequence ID" value="NZ_AP022600.1"/>
</dbReference>
<evidence type="ECO:0000256" key="2">
    <source>
        <dbReference type="SAM" id="Phobius"/>
    </source>
</evidence>
<dbReference type="AlphaFoldDB" id="A0A378T8X6"/>
<reference evidence="4 5" key="1">
    <citation type="submission" date="2018-06" db="EMBL/GenBank/DDBJ databases">
        <authorList>
            <consortium name="Pathogen Informatics"/>
            <person name="Doyle S."/>
        </authorList>
    </citation>
    <scope>NUCLEOTIDE SEQUENCE [LARGE SCALE GENOMIC DNA]</scope>
    <source>
        <strain evidence="4 5">NCTC10821</strain>
    </source>
</reference>
<evidence type="ECO:0000259" key="3">
    <source>
        <dbReference type="Pfam" id="PF01476"/>
    </source>
</evidence>
<evidence type="ECO:0000313" key="4">
    <source>
        <dbReference type="EMBL" id="STZ57080.1"/>
    </source>
</evidence>
<dbReference type="Gene3D" id="3.10.350.10">
    <property type="entry name" value="LysM domain"/>
    <property type="match status" value="1"/>
</dbReference>
<protein>
    <submittedName>
        <fullName evidence="4">DNA-damage-inducible protein</fullName>
    </submittedName>
</protein>
<feature type="region of interest" description="Disordered" evidence="1">
    <location>
        <begin position="1"/>
        <end position="52"/>
    </location>
</feature>
<organism evidence="4 5">
    <name type="scientific">Mycolicibacterium tokaiense</name>
    <dbReference type="NCBI Taxonomy" id="39695"/>
    <lineage>
        <taxon>Bacteria</taxon>
        <taxon>Bacillati</taxon>
        <taxon>Actinomycetota</taxon>
        <taxon>Actinomycetes</taxon>
        <taxon>Mycobacteriales</taxon>
        <taxon>Mycobacteriaceae</taxon>
        <taxon>Mycolicibacterium</taxon>
    </lineage>
</organism>
<dbReference type="CDD" id="cd00118">
    <property type="entry name" value="LysM"/>
    <property type="match status" value="1"/>
</dbReference>
<dbReference type="EMBL" id="UGQT01000001">
    <property type="protein sequence ID" value="STZ57080.1"/>
    <property type="molecule type" value="Genomic_DNA"/>
</dbReference>
<keyword evidence="5" id="KW-1185">Reference proteome</keyword>